<dbReference type="PANTHER" id="PTHR24421">
    <property type="entry name" value="NITRATE/NITRITE SENSOR PROTEIN NARX-RELATED"/>
    <property type="match status" value="1"/>
</dbReference>
<dbReference type="InterPro" id="IPR003594">
    <property type="entry name" value="HATPase_dom"/>
</dbReference>
<organism evidence="11 12">
    <name type="scientific">Biomaibacter acetigenes</name>
    <dbReference type="NCBI Taxonomy" id="2316383"/>
    <lineage>
        <taxon>Bacteria</taxon>
        <taxon>Bacillati</taxon>
        <taxon>Bacillota</taxon>
        <taxon>Clostridia</taxon>
        <taxon>Thermosediminibacterales</taxon>
        <taxon>Tepidanaerobacteraceae</taxon>
        <taxon>Biomaibacter</taxon>
    </lineage>
</organism>
<feature type="transmembrane region" description="Helical" evidence="9">
    <location>
        <begin position="82"/>
        <end position="99"/>
    </location>
</feature>
<dbReference type="InterPro" id="IPR050482">
    <property type="entry name" value="Sensor_HK_TwoCompSys"/>
</dbReference>
<dbReference type="AlphaFoldDB" id="A0A3G2R3X3"/>
<protein>
    <recommendedName>
        <fullName evidence="2">histidine kinase</fullName>
        <ecNumber evidence="2">2.7.13.3</ecNumber>
    </recommendedName>
</protein>
<evidence type="ECO:0000256" key="8">
    <source>
        <dbReference type="ARBA" id="ARBA00023012"/>
    </source>
</evidence>
<evidence type="ECO:0000256" key="4">
    <source>
        <dbReference type="ARBA" id="ARBA00022679"/>
    </source>
</evidence>
<keyword evidence="9" id="KW-1133">Transmembrane helix</keyword>
<sequence length="398" mass="45473">MIKSLPVRWYLLKIIVSLISFLLALSFEDASRQRSVILIVLFALFIIWDYVRPTLKNRWPLFLLDGTIIFLMEYYSKFLVNYFFHLFYLGIILEAGFVFERWQANTVSAIIGITALSKFIYALIVMWNAMTVAEFLFNFFALAFIITLSNYAAVQRESRKEKDELYGELLEAYRKLRDYSEKVEEASALKERTRIAREIHDTLGHRIVSLIMQLEMVLRFIRSKDMEHNQDHSQNSGIDNNVEIKIREMVDRTLQEARAALADTRSAINALKGRESSGIDAVMELARNFEKNTSVKVDIKAQEIGLLPEQSVVLYRVVQEAITNAVKHGKATMVKVDIKEEGDKVIFDISDNGTGGEYKEGFGLENMKQRVEAIGGKLEVSGGEKFTIHGGFPVGRVV</sequence>
<proteinExistence type="predicted"/>
<dbReference type="Gene3D" id="3.30.565.10">
    <property type="entry name" value="Histidine kinase-like ATPase, C-terminal domain"/>
    <property type="match status" value="1"/>
</dbReference>
<dbReference type="InterPro" id="IPR011712">
    <property type="entry name" value="Sig_transdc_His_kin_sub3_dim/P"/>
</dbReference>
<dbReference type="CDD" id="cd16917">
    <property type="entry name" value="HATPase_UhpB-NarQ-NarX-like"/>
    <property type="match status" value="1"/>
</dbReference>
<feature type="transmembrane region" description="Helical" evidence="9">
    <location>
        <begin position="33"/>
        <end position="51"/>
    </location>
</feature>
<evidence type="ECO:0000256" key="1">
    <source>
        <dbReference type="ARBA" id="ARBA00000085"/>
    </source>
</evidence>
<evidence type="ECO:0000256" key="7">
    <source>
        <dbReference type="ARBA" id="ARBA00022840"/>
    </source>
</evidence>
<dbReference type="Gene3D" id="1.20.5.1930">
    <property type="match status" value="1"/>
</dbReference>
<keyword evidence="9" id="KW-0812">Transmembrane</keyword>
<dbReference type="GO" id="GO:0005524">
    <property type="term" value="F:ATP binding"/>
    <property type="evidence" value="ECO:0007669"/>
    <property type="project" value="UniProtKB-KW"/>
</dbReference>
<feature type="transmembrane region" description="Helical" evidence="9">
    <location>
        <begin position="7"/>
        <end position="27"/>
    </location>
</feature>
<evidence type="ECO:0000256" key="5">
    <source>
        <dbReference type="ARBA" id="ARBA00022741"/>
    </source>
</evidence>
<dbReference type="InterPro" id="IPR036890">
    <property type="entry name" value="HATPase_C_sf"/>
</dbReference>
<evidence type="ECO:0000256" key="3">
    <source>
        <dbReference type="ARBA" id="ARBA00022553"/>
    </source>
</evidence>
<keyword evidence="3" id="KW-0597">Phosphoprotein</keyword>
<feature type="domain" description="Histidine kinase/HSP90-like ATPase" evidence="10">
    <location>
        <begin position="309"/>
        <end position="396"/>
    </location>
</feature>
<dbReference type="SUPFAM" id="SSF55874">
    <property type="entry name" value="ATPase domain of HSP90 chaperone/DNA topoisomerase II/histidine kinase"/>
    <property type="match status" value="1"/>
</dbReference>
<reference evidence="11 12" key="1">
    <citation type="submission" date="2018-10" db="EMBL/GenBank/DDBJ databases">
        <authorList>
            <person name="Zhang X."/>
        </authorList>
    </citation>
    <scope>NUCLEOTIDE SEQUENCE [LARGE SCALE GENOMIC DNA]</scope>
    <source>
        <strain evidence="11 12">SK-G1</strain>
    </source>
</reference>
<evidence type="ECO:0000259" key="10">
    <source>
        <dbReference type="SMART" id="SM00387"/>
    </source>
</evidence>
<gene>
    <name evidence="11" type="ORF">D2962_04985</name>
</gene>
<keyword evidence="5" id="KW-0547">Nucleotide-binding</keyword>
<keyword evidence="8" id="KW-0902">Two-component regulatory system</keyword>
<dbReference type="KEGG" id="bacg:D2962_04985"/>
<keyword evidence="9" id="KW-0472">Membrane</keyword>
<dbReference type="GO" id="GO:0016020">
    <property type="term" value="C:membrane"/>
    <property type="evidence" value="ECO:0007669"/>
    <property type="project" value="InterPro"/>
</dbReference>
<dbReference type="Pfam" id="PF07730">
    <property type="entry name" value="HisKA_3"/>
    <property type="match status" value="1"/>
</dbReference>
<dbReference type="RefSeq" id="WP_122014325.1">
    <property type="nucleotide sequence ID" value="NZ_CP033169.1"/>
</dbReference>
<dbReference type="Pfam" id="PF02518">
    <property type="entry name" value="HATPase_c"/>
    <property type="match status" value="1"/>
</dbReference>
<evidence type="ECO:0000256" key="2">
    <source>
        <dbReference type="ARBA" id="ARBA00012438"/>
    </source>
</evidence>
<dbReference type="PANTHER" id="PTHR24421:SF10">
    <property type="entry name" value="NITRATE_NITRITE SENSOR PROTEIN NARQ"/>
    <property type="match status" value="1"/>
</dbReference>
<name>A0A3G2R3X3_9FIRM</name>
<evidence type="ECO:0000313" key="11">
    <source>
        <dbReference type="EMBL" id="AYO30051.1"/>
    </source>
</evidence>
<keyword evidence="7" id="KW-0067">ATP-binding</keyword>
<dbReference type="Proteomes" id="UP000280960">
    <property type="component" value="Chromosome"/>
</dbReference>
<feature type="transmembrane region" description="Helical" evidence="9">
    <location>
        <begin position="135"/>
        <end position="154"/>
    </location>
</feature>
<evidence type="ECO:0000256" key="9">
    <source>
        <dbReference type="SAM" id="Phobius"/>
    </source>
</evidence>
<accession>A0A3G2R3X3</accession>
<evidence type="ECO:0000313" key="12">
    <source>
        <dbReference type="Proteomes" id="UP000280960"/>
    </source>
</evidence>
<comment type="catalytic activity">
    <reaction evidence="1">
        <text>ATP + protein L-histidine = ADP + protein N-phospho-L-histidine.</text>
        <dbReference type="EC" id="2.7.13.3"/>
    </reaction>
</comment>
<dbReference type="EC" id="2.7.13.3" evidence="2"/>
<dbReference type="GO" id="GO:0000155">
    <property type="term" value="F:phosphorelay sensor kinase activity"/>
    <property type="evidence" value="ECO:0007669"/>
    <property type="project" value="InterPro"/>
</dbReference>
<evidence type="ECO:0000256" key="6">
    <source>
        <dbReference type="ARBA" id="ARBA00022777"/>
    </source>
</evidence>
<feature type="transmembrane region" description="Helical" evidence="9">
    <location>
        <begin position="106"/>
        <end position="129"/>
    </location>
</feature>
<keyword evidence="4" id="KW-0808">Transferase</keyword>
<dbReference type="GO" id="GO:0046983">
    <property type="term" value="F:protein dimerization activity"/>
    <property type="evidence" value="ECO:0007669"/>
    <property type="project" value="InterPro"/>
</dbReference>
<keyword evidence="6 11" id="KW-0418">Kinase</keyword>
<dbReference type="SMART" id="SM00387">
    <property type="entry name" value="HATPase_c"/>
    <property type="match status" value="1"/>
</dbReference>
<dbReference type="EMBL" id="CP033169">
    <property type="protein sequence ID" value="AYO30051.1"/>
    <property type="molecule type" value="Genomic_DNA"/>
</dbReference>
<keyword evidence="12" id="KW-1185">Reference proteome</keyword>